<dbReference type="InterPro" id="IPR031781">
    <property type="entry name" value="SF3A2_dom"/>
</dbReference>
<dbReference type="Gene3D" id="2.60.40.2690">
    <property type="match status" value="1"/>
</dbReference>
<evidence type="ECO:0000313" key="13">
    <source>
        <dbReference type="Proteomes" id="UP000054097"/>
    </source>
</evidence>
<dbReference type="SUPFAM" id="SSF57667">
    <property type="entry name" value="beta-beta-alpha zinc fingers"/>
    <property type="match status" value="1"/>
</dbReference>
<gene>
    <name evidence="12" type="ORF">M408DRAFT_243953</name>
</gene>
<comment type="subcellular location">
    <subcellularLocation>
        <location evidence="1">Nucleus</location>
    </subcellularLocation>
</comment>
<dbReference type="GO" id="GO:0003676">
    <property type="term" value="F:nucleic acid binding"/>
    <property type="evidence" value="ECO:0007669"/>
    <property type="project" value="InterPro"/>
</dbReference>
<dbReference type="GO" id="GO:0071004">
    <property type="term" value="C:U2-type prespliceosome"/>
    <property type="evidence" value="ECO:0007669"/>
    <property type="project" value="TreeGrafter"/>
</dbReference>
<sequence length="225" mass="25931">MDYQNRVGSKFGGGGVAGASETNIDRRERLRKLALETIDLAKDPYILRNHLGSLECRLCLTLHTNEGSYLAHTQGKKHQTNLARRAARDMKETSLSIAPPPNTVQQRSFLRIGRPGYRVTKIRDPESVEGEGGQRLEGLLVQFHLPQIKEGVIPRKRFMSAWEQKKEAPNKNYQYLVVAAEPYETVAFRIPAREILNEESDWRGWSWTHWDKETKQFSFQFMFAE</sequence>
<dbReference type="InterPro" id="IPR052092">
    <property type="entry name" value="SF3A2"/>
</dbReference>
<dbReference type="Pfam" id="PF12874">
    <property type="entry name" value="zf-met"/>
    <property type="match status" value="1"/>
</dbReference>
<dbReference type="SMART" id="SM00451">
    <property type="entry name" value="ZnF_U1"/>
    <property type="match status" value="1"/>
</dbReference>
<reference evidence="12 13" key="1">
    <citation type="submission" date="2014-04" db="EMBL/GenBank/DDBJ databases">
        <authorList>
            <consortium name="DOE Joint Genome Institute"/>
            <person name="Kuo A."/>
            <person name="Zuccaro A."/>
            <person name="Kohler A."/>
            <person name="Nagy L.G."/>
            <person name="Floudas D."/>
            <person name="Copeland A."/>
            <person name="Barry K.W."/>
            <person name="Cichocki N."/>
            <person name="Veneault-Fourrey C."/>
            <person name="LaButti K."/>
            <person name="Lindquist E.A."/>
            <person name="Lipzen A."/>
            <person name="Lundell T."/>
            <person name="Morin E."/>
            <person name="Murat C."/>
            <person name="Sun H."/>
            <person name="Tunlid A."/>
            <person name="Henrissat B."/>
            <person name="Grigoriev I.V."/>
            <person name="Hibbett D.S."/>
            <person name="Martin F."/>
            <person name="Nordberg H.P."/>
            <person name="Cantor M.N."/>
            <person name="Hua S.X."/>
        </authorList>
    </citation>
    <scope>NUCLEOTIDE SEQUENCE [LARGE SCALE GENOMIC DNA]</scope>
    <source>
        <strain evidence="12 13">MAFF 305830</strain>
    </source>
</reference>
<dbReference type="PANTHER" id="PTHR23205:SF0">
    <property type="entry name" value="SPLICING FACTOR 3A SUBUNIT 2"/>
    <property type="match status" value="1"/>
</dbReference>
<keyword evidence="5" id="KW-0747">Spliceosome</keyword>
<dbReference type="InterPro" id="IPR003604">
    <property type="entry name" value="Matrin/U1-like-C_Znf_C2H2"/>
</dbReference>
<dbReference type="Gene3D" id="3.30.160.60">
    <property type="entry name" value="Classic Zinc Finger"/>
    <property type="match status" value="1"/>
</dbReference>
<keyword evidence="9" id="KW-0539">Nucleus</keyword>
<name>A0A0C3AY59_SERVB</name>
<dbReference type="OrthoDB" id="10250970at2759"/>
<keyword evidence="13" id="KW-1185">Reference proteome</keyword>
<comment type="similarity">
    <text evidence="2">Belongs to the SF3A2 family.</text>
</comment>
<dbReference type="GO" id="GO:0008270">
    <property type="term" value="F:zinc ion binding"/>
    <property type="evidence" value="ECO:0007669"/>
    <property type="project" value="UniProtKB-KW"/>
</dbReference>
<evidence type="ECO:0000256" key="4">
    <source>
        <dbReference type="ARBA" id="ARBA00022723"/>
    </source>
</evidence>
<dbReference type="EMBL" id="KN824327">
    <property type="protein sequence ID" value="KIM24141.1"/>
    <property type="molecule type" value="Genomic_DNA"/>
</dbReference>
<keyword evidence="6" id="KW-0863">Zinc-finger</keyword>
<dbReference type="GO" id="GO:0071013">
    <property type="term" value="C:catalytic step 2 spliceosome"/>
    <property type="evidence" value="ECO:0007669"/>
    <property type="project" value="TreeGrafter"/>
</dbReference>
<evidence type="ECO:0000256" key="7">
    <source>
        <dbReference type="ARBA" id="ARBA00022833"/>
    </source>
</evidence>
<dbReference type="HOGENOM" id="CLU_050757_0_0_1"/>
<dbReference type="PANTHER" id="PTHR23205">
    <property type="entry name" value="SPLICING FACTOR 3A SUBUNIT 2"/>
    <property type="match status" value="1"/>
</dbReference>
<keyword evidence="3" id="KW-0507">mRNA processing</keyword>
<evidence type="ECO:0000256" key="6">
    <source>
        <dbReference type="ARBA" id="ARBA00022771"/>
    </source>
</evidence>
<dbReference type="GO" id="GO:0005686">
    <property type="term" value="C:U2 snRNP"/>
    <property type="evidence" value="ECO:0007669"/>
    <property type="project" value="TreeGrafter"/>
</dbReference>
<dbReference type="PROSITE" id="PS50171">
    <property type="entry name" value="ZF_MATRIN"/>
    <property type="match status" value="1"/>
</dbReference>
<accession>A0A0C3AY59</accession>
<evidence type="ECO:0000256" key="9">
    <source>
        <dbReference type="ARBA" id="ARBA00023242"/>
    </source>
</evidence>
<reference evidence="13" key="2">
    <citation type="submission" date="2015-01" db="EMBL/GenBank/DDBJ databases">
        <title>Evolutionary Origins and Diversification of the Mycorrhizal Mutualists.</title>
        <authorList>
            <consortium name="DOE Joint Genome Institute"/>
            <consortium name="Mycorrhizal Genomics Consortium"/>
            <person name="Kohler A."/>
            <person name="Kuo A."/>
            <person name="Nagy L.G."/>
            <person name="Floudas D."/>
            <person name="Copeland A."/>
            <person name="Barry K.W."/>
            <person name="Cichocki N."/>
            <person name="Veneault-Fourrey C."/>
            <person name="LaButti K."/>
            <person name="Lindquist E.A."/>
            <person name="Lipzen A."/>
            <person name="Lundell T."/>
            <person name="Morin E."/>
            <person name="Murat C."/>
            <person name="Riley R."/>
            <person name="Ohm R."/>
            <person name="Sun H."/>
            <person name="Tunlid A."/>
            <person name="Henrissat B."/>
            <person name="Grigoriev I.V."/>
            <person name="Hibbett D.S."/>
            <person name="Martin F."/>
        </authorList>
    </citation>
    <scope>NUCLEOTIDE SEQUENCE [LARGE SCALE GENOMIC DNA]</scope>
    <source>
        <strain evidence="13">MAFF 305830</strain>
    </source>
</reference>
<feature type="domain" description="Matrin-type" evidence="11">
    <location>
        <begin position="54"/>
        <end position="84"/>
    </location>
</feature>
<dbReference type="SMART" id="SM01050">
    <property type="entry name" value="CactinC_cactus"/>
    <property type="match status" value="1"/>
</dbReference>
<evidence type="ECO:0000256" key="10">
    <source>
        <dbReference type="SAM" id="MobiDB-lite"/>
    </source>
</evidence>
<dbReference type="InterPro" id="IPR036236">
    <property type="entry name" value="Znf_C2H2_sf"/>
</dbReference>
<dbReference type="InterPro" id="IPR000690">
    <property type="entry name" value="Matrin/U1-C_Znf_C2H2"/>
</dbReference>
<evidence type="ECO:0000259" key="11">
    <source>
        <dbReference type="PROSITE" id="PS50171"/>
    </source>
</evidence>
<protein>
    <recommendedName>
        <fullName evidence="11">Matrin-type domain-containing protein</fullName>
    </recommendedName>
</protein>
<dbReference type="Pfam" id="PF16835">
    <property type="entry name" value="SF3A2"/>
    <property type="match status" value="1"/>
</dbReference>
<dbReference type="STRING" id="933852.A0A0C3AY59"/>
<evidence type="ECO:0000256" key="1">
    <source>
        <dbReference type="ARBA" id="ARBA00004123"/>
    </source>
</evidence>
<proteinExistence type="inferred from homology"/>
<dbReference type="GO" id="GO:0000245">
    <property type="term" value="P:spliceosomal complex assembly"/>
    <property type="evidence" value="ECO:0007669"/>
    <property type="project" value="TreeGrafter"/>
</dbReference>
<evidence type="ECO:0000256" key="3">
    <source>
        <dbReference type="ARBA" id="ARBA00022664"/>
    </source>
</evidence>
<keyword evidence="4" id="KW-0479">Metal-binding</keyword>
<keyword evidence="8" id="KW-0508">mRNA splicing</keyword>
<evidence type="ECO:0000256" key="5">
    <source>
        <dbReference type="ARBA" id="ARBA00022728"/>
    </source>
</evidence>
<evidence type="ECO:0000256" key="8">
    <source>
        <dbReference type="ARBA" id="ARBA00023187"/>
    </source>
</evidence>
<organism evidence="12 13">
    <name type="scientific">Serendipita vermifera MAFF 305830</name>
    <dbReference type="NCBI Taxonomy" id="933852"/>
    <lineage>
        <taxon>Eukaryota</taxon>
        <taxon>Fungi</taxon>
        <taxon>Dikarya</taxon>
        <taxon>Basidiomycota</taxon>
        <taxon>Agaricomycotina</taxon>
        <taxon>Agaricomycetes</taxon>
        <taxon>Sebacinales</taxon>
        <taxon>Serendipitaceae</taxon>
        <taxon>Serendipita</taxon>
    </lineage>
</organism>
<dbReference type="Proteomes" id="UP000054097">
    <property type="component" value="Unassembled WGS sequence"/>
</dbReference>
<feature type="region of interest" description="Disordered" evidence="10">
    <location>
        <begin position="1"/>
        <end position="20"/>
    </location>
</feature>
<keyword evidence="7" id="KW-0862">Zinc</keyword>
<dbReference type="InterPro" id="IPR013087">
    <property type="entry name" value="Znf_C2H2_type"/>
</dbReference>
<dbReference type="AlphaFoldDB" id="A0A0C3AY59"/>
<evidence type="ECO:0000313" key="12">
    <source>
        <dbReference type="EMBL" id="KIM24141.1"/>
    </source>
</evidence>
<evidence type="ECO:0000256" key="2">
    <source>
        <dbReference type="ARBA" id="ARBA00008995"/>
    </source>
</evidence>